<keyword evidence="2" id="KW-1185">Reference proteome</keyword>
<protein>
    <submittedName>
        <fullName evidence="3">Caspase-2-like</fullName>
    </submittedName>
</protein>
<dbReference type="PROSITE" id="PS50209">
    <property type="entry name" value="CARD"/>
    <property type="match status" value="1"/>
</dbReference>
<dbReference type="OrthoDB" id="5985683at2759"/>
<dbReference type="InterPro" id="IPR011029">
    <property type="entry name" value="DEATH-like_dom_sf"/>
</dbReference>
<name>A0A6P8HZT4_ACTTE</name>
<dbReference type="KEGG" id="aten:116296832"/>
<dbReference type="GO" id="GO:0042981">
    <property type="term" value="P:regulation of apoptotic process"/>
    <property type="evidence" value="ECO:0007669"/>
    <property type="project" value="InterPro"/>
</dbReference>
<dbReference type="RefSeq" id="XP_031560796.1">
    <property type="nucleotide sequence ID" value="XM_031704936.1"/>
</dbReference>
<dbReference type="PANTHER" id="PTHR15034">
    <property type="entry name" value="DEATH DOMAIN-CONTAINING PROTEIN CRADD"/>
    <property type="match status" value="1"/>
</dbReference>
<evidence type="ECO:0000259" key="1">
    <source>
        <dbReference type="PROSITE" id="PS50209"/>
    </source>
</evidence>
<dbReference type="SUPFAM" id="SSF47986">
    <property type="entry name" value="DEATH domain"/>
    <property type="match status" value="1"/>
</dbReference>
<dbReference type="GeneID" id="116296832"/>
<evidence type="ECO:0000313" key="3">
    <source>
        <dbReference type="RefSeq" id="XP_031560796.1"/>
    </source>
</evidence>
<sequence length="98" mass="11758">MDDIHRKILRENWAQLSRDLEPVRLIRHMTRVLSRKDEEEIKAQFLTRIRRVDIFLEILPRKGGNAFHCFIEALEKEQPHLAEILQKDEERVNIASLM</sequence>
<dbReference type="GO" id="GO:0002020">
    <property type="term" value="F:protease binding"/>
    <property type="evidence" value="ECO:0007669"/>
    <property type="project" value="InterPro"/>
</dbReference>
<dbReference type="Proteomes" id="UP000515163">
    <property type="component" value="Unplaced"/>
</dbReference>
<evidence type="ECO:0000313" key="2">
    <source>
        <dbReference type="Proteomes" id="UP000515163"/>
    </source>
</evidence>
<dbReference type="Pfam" id="PF00619">
    <property type="entry name" value="CARD"/>
    <property type="match status" value="1"/>
</dbReference>
<accession>A0A6P8HZT4</accession>
<dbReference type="InParanoid" id="A0A6P8HZT4"/>
<dbReference type="InterPro" id="IPR001315">
    <property type="entry name" value="CARD"/>
</dbReference>
<feature type="domain" description="CARD" evidence="1">
    <location>
        <begin position="1"/>
        <end position="89"/>
    </location>
</feature>
<dbReference type="Gene3D" id="1.10.533.10">
    <property type="entry name" value="Death Domain, Fas"/>
    <property type="match status" value="1"/>
</dbReference>
<reference evidence="3" key="1">
    <citation type="submission" date="2025-08" db="UniProtKB">
        <authorList>
            <consortium name="RefSeq"/>
        </authorList>
    </citation>
    <scope>IDENTIFICATION</scope>
    <source>
        <tissue evidence="3">Tentacle</tissue>
    </source>
</reference>
<proteinExistence type="predicted"/>
<dbReference type="InterPro" id="IPR037939">
    <property type="entry name" value="CRADD"/>
</dbReference>
<organism evidence="2 3">
    <name type="scientific">Actinia tenebrosa</name>
    <name type="common">Australian red waratah sea anemone</name>
    <dbReference type="NCBI Taxonomy" id="6105"/>
    <lineage>
        <taxon>Eukaryota</taxon>
        <taxon>Metazoa</taxon>
        <taxon>Cnidaria</taxon>
        <taxon>Anthozoa</taxon>
        <taxon>Hexacorallia</taxon>
        <taxon>Actiniaria</taxon>
        <taxon>Actiniidae</taxon>
        <taxon>Actinia</taxon>
    </lineage>
</organism>
<dbReference type="GO" id="GO:0070513">
    <property type="term" value="F:death domain binding"/>
    <property type="evidence" value="ECO:0007669"/>
    <property type="project" value="InterPro"/>
</dbReference>
<dbReference type="AlphaFoldDB" id="A0A6P8HZT4"/>
<gene>
    <name evidence="3" type="primary">LOC116296832</name>
</gene>
<dbReference type="PANTHER" id="PTHR15034:SF5">
    <property type="entry name" value="DEATH DOMAIN-CONTAINING PROTEIN CRADD"/>
    <property type="match status" value="1"/>
</dbReference>
<dbReference type="CDD" id="cd01671">
    <property type="entry name" value="CARD"/>
    <property type="match status" value="1"/>
</dbReference>